<dbReference type="Proteomes" id="UP000000925">
    <property type="component" value="Chromosome"/>
</dbReference>
<dbReference type="KEGG" id="caa:Caka_3121"/>
<dbReference type="AlphaFoldDB" id="D5EIL3"/>
<keyword evidence="2" id="KW-1185">Reference proteome</keyword>
<proteinExistence type="predicted"/>
<dbReference type="EMBL" id="CP001998">
    <property type="protein sequence ID" value="ADE56134.1"/>
    <property type="molecule type" value="Genomic_DNA"/>
</dbReference>
<name>D5EIL3_CORAD</name>
<dbReference type="STRING" id="583355.Caka_3121"/>
<sequence>MITRVYNSSSLIGGVFFTALFGTIVFCSICCMPLAAVEPAAGSAEPPVVERTEVAEGSSQKPMDIAVALLETKIIVPPPMIDARDLEAITGIRNMGEAPFGFSYLRAVYYANGEAQSTTIYLNAHFESIQKELGNAREKEMIQDPNHDPSQIGEVFVSGDHPTEEPVVAPEDQYTIAGYPFAGDYYDAKYIKSLRPSHEFEIAPAEVYVISTESAGTHMGNSFRFKDRALLLEFLDAEAELIGQVRVAID</sequence>
<gene>
    <name evidence="1" type="ordered locus">Caka_3121</name>
</gene>
<organism evidence="1 2">
    <name type="scientific">Coraliomargarita akajimensis (strain DSM 45221 / IAM 15411 / JCM 23193 / KCTC 12865 / 04OKA010-24)</name>
    <dbReference type="NCBI Taxonomy" id="583355"/>
    <lineage>
        <taxon>Bacteria</taxon>
        <taxon>Pseudomonadati</taxon>
        <taxon>Verrucomicrobiota</taxon>
        <taxon>Opitutia</taxon>
        <taxon>Puniceicoccales</taxon>
        <taxon>Coraliomargaritaceae</taxon>
        <taxon>Coraliomargarita</taxon>
    </lineage>
</organism>
<reference evidence="1 2" key="1">
    <citation type="journal article" date="2010" name="Stand. Genomic Sci.">
        <title>Complete genome sequence of Coraliomargarita akajimensis type strain (04OKA010-24).</title>
        <authorList>
            <person name="Mavromatis K."/>
            <person name="Abt B."/>
            <person name="Brambilla E."/>
            <person name="Lapidus A."/>
            <person name="Copeland A."/>
            <person name="Deshpande S."/>
            <person name="Nolan M."/>
            <person name="Lucas S."/>
            <person name="Tice H."/>
            <person name="Cheng J.F."/>
            <person name="Han C."/>
            <person name="Detter J.C."/>
            <person name="Woyke T."/>
            <person name="Goodwin L."/>
            <person name="Pitluck S."/>
            <person name="Held B."/>
            <person name="Brettin T."/>
            <person name="Tapia R."/>
            <person name="Ivanova N."/>
            <person name="Mikhailova N."/>
            <person name="Pati A."/>
            <person name="Liolios K."/>
            <person name="Chen A."/>
            <person name="Palaniappan K."/>
            <person name="Land M."/>
            <person name="Hauser L."/>
            <person name="Chang Y.J."/>
            <person name="Jeffries C.D."/>
            <person name="Rohde M."/>
            <person name="Goker M."/>
            <person name="Bristow J."/>
            <person name="Eisen J.A."/>
            <person name="Markowitz V."/>
            <person name="Hugenholtz P."/>
            <person name="Klenk H.P."/>
            <person name="Kyrpides N.C."/>
        </authorList>
    </citation>
    <scope>NUCLEOTIDE SEQUENCE [LARGE SCALE GENOMIC DNA]</scope>
    <source>
        <strain evidence="2">DSM 45221 / IAM 15411 / JCM 23193 / KCTC 12865</strain>
    </source>
</reference>
<accession>D5EIL3</accession>
<evidence type="ECO:0000313" key="1">
    <source>
        <dbReference type="EMBL" id="ADE56134.1"/>
    </source>
</evidence>
<dbReference type="RefSeq" id="WP_013044850.1">
    <property type="nucleotide sequence ID" value="NC_014008.1"/>
</dbReference>
<dbReference type="HOGENOM" id="CLU_1109947_0_0_0"/>
<protein>
    <submittedName>
        <fullName evidence="1">Uncharacterized protein</fullName>
    </submittedName>
</protein>
<evidence type="ECO:0000313" key="2">
    <source>
        <dbReference type="Proteomes" id="UP000000925"/>
    </source>
</evidence>